<dbReference type="PROSITE" id="PS50217">
    <property type="entry name" value="BZIP"/>
    <property type="match status" value="1"/>
</dbReference>
<evidence type="ECO:0000256" key="3">
    <source>
        <dbReference type="ARBA" id="ARBA00023125"/>
    </source>
</evidence>
<dbReference type="AlphaFoldDB" id="A0A3B4ENE0"/>
<dbReference type="InterPro" id="IPR046347">
    <property type="entry name" value="bZIP_sf"/>
</dbReference>
<comment type="similarity">
    <text evidence="1">Belongs to the bZIP family. NFIL3 subfamily.</text>
</comment>
<dbReference type="Pfam" id="PF07716">
    <property type="entry name" value="bZIP_2"/>
    <property type="match status" value="1"/>
</dbReference>
<organism evidence="8 9">
    <name type="scientific">Pygocentrus nattereri</name>
    <name type="common">Red-bellied piranha</name>
    <dbReference type="NCBI Taxonomy" id="42514"/>
    <lineage>
        <taxon>Eukaryota</taxon>
        <taxon>Metazoa</taxon>
        <taxon>Chordata</taxon>
        <taxon>Craniata</taxon>
        <taxon>Vertebrata</taxon>
        <taxon>Euteleostomi</taxon>
        <taxon>Actinopterygii</taxon>
        <taxon>Neopterygii</taxon>
        <taxon>Teleostei</taxon>
        <taxon>Ostariophysi</taxon>
        <taxon>Characiformes</taxon>
        <taxon>Characoidei</taxon>
        <taxon>Pygocentrus</taxon>
    </lineage>
</organism>
<dbReference type="GO" id="GO:0005634">
    <property type="term" value="C:nucleus"/>
    <property type="evidence" value="ECO:0007669"/>
    <property type="project" value="TreeGrafter"/>
</dbReference>
<dbReference type="InterPro" id="IPR004827">
    <property type="entry name" value="bZIP"/>
</dbReference>
<feature type="domain" description="BZIP" evidence="7">
    <location>
        <begin position="39"/>
        <end position="89"/>
    </location>
</feature>
<dbReference type="GO" id="GO:0003700">
    <property type="term" value="F:DNA-binding transcription factor activity"/>
    <property type="evidence" value="ECO:0007669"/>
    <property type="project" value="InterPro"/>
</dbReference>
<evidence type="ECO:0000313" key="9">
    <source>
        <dbReference type="Proteomes" id="UP001501920"/>
    </source>
</evidence>
<dbReference type="Ensembl" id="ENSPNAT00000033293.2">
    <property type="protein sequence ID" value="ENSPNAP00000037303.1"/>
    <property type="gene ID" value="ENSPNAG00000028866.2"/>
</dbReference>
<evidence type="ECO:0000259" key="7">
    <source>
        <dbReference type="PROSITE" id="PS50217"/>
    </source>
</evidence>
<keyword evidence="9" id="KW-1185">Reference proteome</keyword>
<evidence type="ECO:0000256" key="4">
    <source>
        <dbReference type="ARBA" id="ARBA00023163"/>
    </source>
</evidence>
<dbReference type="OMA" id="YWSTRDS"/>
<feature type="compositionally biased region" description="Basic and acidic residues" evidence="6">
    <location>
        <begin position="31"/>
        <end position="55"/>
    </location>
</feature>
<dbReference type="GO" id="GO:0007623">
    <property type="term" value="P:circadian rhythm"/>
    <property type="evidence" value="ECO:0007669"/>
    <property type="project" value="TreeGrafter"/>
</dbReference>
<dbReference type="Gene3D" id="1.20.5.170">
    <property type="match status" value="1"/>
</dbReference>
<dbReference type="PROSITE" id="PS00036">
    <property type="entry name" value="BZIP_BASIC"/>
    <property type="match status" value="1"/>
</dbReference>
<dbReference type="SMART" id="SM00338">
    <property type="entry name" value="BRLZ"/>
    <property type="match status" value="1"/>
</dbReference>
<dbReference type="SUPFAM" id="SSF57959">
    <property type="entry name" value="Leucine zipper domain"/>
    <property type="match status" value="1"/>
</dbReference>
<dbReference type="Proteomes" id="UP001501920">
    <property type="component" value="Chromosome 15"/>
</dbReference>
<dbReference type="FunFam" id="1.20.5.170:FF:000025">
    <property type="entry name" value="nuclear factor interleukin-3-regulated protein-like"/>
    <property type="match status" value="1"/>
</dbReference>
<dbReference type="GeneTree" id="ENSGT00940000164108"/>
<accession>A0A3B4ENE0</accession>
<keyword evidence="4" id="KW-0804">Transcription</keyword>
<sequence>MQSAFLRLRGEADQEPEDPSLRGLGLRRKREFTPEEKKDASYWEKRRKNNEAAKRSREKRRANDYMLETRLVALSEENAALRAELLALKLRYGLLTSSPSYTVPQRSFLQMHPYTQQTPNTFPDRELYWDRRSQEPSQLPGYQRPSTLAAHPGSNFLPTHSMNISRPYPYLLDVPGLLPSTNSSMLLAPVFPPLAASYADLPLLRPRGQRATSDEEGEQQVPADASAALPHKLRLKNTKTAEHKDNSATTTSPGPIYVSD</sequence>
<reference evidence="8" key="3">
    <citation type="submission" date="2025-09" db="UniProtKB">
        <authorList>
            <consortium name="Ensembl"/>
        </authorList>
    </citation>
    <scope>IDENTIFICATION</scope>
</reference>
<keyword evidence="2" id="KW-0805">Transcription regulation</keyword>
<feature type="region of interest" description="Disordered" evidence="6">
    <location>
        <begin position="209"/>
        <end position="260"/>
    </location>
</feature>
<dbReference type="InterPro" id="IPR047229">
    <property type="entry name" value="NFIL3-like"/>
</dbReference>
<evidence type="ECO:0000256" key="2">
    <source>
        <dbReference type="ARBA" id="ARBA00023015"/>
    </source>
</evidence>
<evidence type="ECO:0000256" key="5">
    <source>
        <dbReference type="ARBA" id="ARBA00023242"/>
    </source>
</evidence>
<dbReference type="PANTHER" id="PTHR15284">
    <property type="entry name" value="NUCLEAR FACTOR INTERLEUKIN-3-REGULATED PROTEIN"/>
    <property type="match status" value="1"/>
</dbReference>
<protein>
    <recommendedName>
        <fullName evidence="7">BZIP domain-containing protein</fullName>
    </recommendedName>
</protein>
<evidence type="ECO:0000256" key="6">
    <source>
        <dbReference type="SAM" id="MobiDB-lite"/>
    </source>
</evidence>
<reference evidence="8 9" key="1">
    <citation type="submission" date="2020-10" db="EMBL/GenBank/DDBJ databases">
        <title>Pygocentrus nattereri (red-bellied piranha) genome, fPygNat1, primary haplotype.</title>
        <authorList>
            <person name="Myers G."/>
            <person name="Meyer A."/>
            <person name="Karagic N."/>
            <person name="Pippel M."/>
            <person name="Winkler S."/>
            <person name="Tracey A."/>
            <person name="Wood J."/>
            <person name="Formenti G."/>
            <person name="Howe K."/>
            <person name="Fedrigo O."/>
            <person name="Jarvis E.D."/>
        </authorList>
    </citation>
    <scope>NUCLEOTIDE SEQUENCE [LARGE SCALE GENOMIC DNA]</scope>
</reference>
<dbReference type="STRING" id="42514.ENSPNAP00000037303"/>
<keyword evidence="3" id="KW-0238">DNA-binding</keyword>
<evidence type="ECO:0000256" key="1">
    <source>
        <dbReference type="ARBA" id="ARBA00006079"/>
    </source>
</evidence>
<dbReference type="GO" id="GO:0003677">
    <property type="term" value="F:DNA binding"/>
    <property type="evidence" value="ECO:0007669"/>
    <property type="project" value="UniProtKB-KW"/>
</dbReference>
<reference evidence="8" key="2">
    <citation type="submission" date="2025-08" db="UniProtKB">
        <authorList>
            <consortium name="Ensembl"/>
        </authorList>
    </citation>
    <scope>IDENTIFICATION</scope>
</reference>
<dbReference type="PANTHER" id="PTHR15284:SF1">
    <property type="entry name" value="NUCLEAR FACTOR INTERLEUKIN-3-REGULATED PROTEIN"/>
    <property type="match status" value="1"/>
</dbReference>
<name>A0A3B4ENE0_PYGNA</name>
<feature type="region of interest" description="Disordered" evidence="6">
    <location>
        <begin position="1"/>
        <end position="59"/>
    </location>
</feature>
<keyword evidence="5" id="KW-0539">Nucleus</keyword>
<proteinExistence type="inferred from homology"/>
<evidence type="ECO:0000313" key="8">
    <source>
        <dbReference type="Ensembl" id="ENSPNAP00000037303.1"/>
    </source>
</evidence>